<comment type="caution">
    <text evidence="2">The sequence shown here is derived from an EMBL/GenBank/DDBJ whole genome shotgun (WGS) entry which is preliminary data.</text>
</comment>
<dbReference type="SUPFAM" id="SSF100950">
    <property type="entry name" value="NagB/RpiA/CoA transferase-like"/>
    <property type="match status" value="1"/>
</dbReference>
<dbReference type="GO" id="GO:0008410">
    <property type="term" value="F:CoA-transferase activity"/>
    <property type="evidence" value="ECO:0007669"/>
    <property type="project" value="InterPro"/>
</dbReference>
<accession>A0A2V3VNJ2</accession>
<protein>
    <submittedName>
        <fullName evidence="2">Coenzyme A transferase</fullName>
    </submittedName>
</protein>
<dbReference type="PANTHER" id="PTHR13707">
    <property type="entry name" value="KETOACID-COENZYME A TRANSFERASE"/>
    <property type="match status" value="1"/>
</dbReference>
<dbReference type="Pfam" id="PF01144">
    <property type="entry name" value="CoA_trans"/>
    <property type="match status" value="1"/>
</dbReference>
<sequence length="53" mass="5773">MKKIFNHFAEAVQEIKNGMTIMADGFGLVGIPKNLLSALSKTNVKNLIVISNI</sequence>
<gene>
    <name evidence="2" type="ORF">DFR56_116106</name>
</gene>
<organism evidence="2 3">
    <name type="scientific">Pseudogracilibacillus auburnensis</name>
    <dbReference type="NCBI Taxonomy" id="1494959"/>
    <lineage>
        <taxon>Bacteria</taxon>
        <taxon>Bacillati</taxon>
        <taxon>Bacillota</taxon>
        <taxon>Bacilli</taxon>
        <taxon>Bacillales</taxon>
        <taxon>Bacillaceae</taxon>
        <taxon>Pseudogracilibacillus</taxon>
    </lineage>
</organism>
<proteinExistence type="predicted"/>
<name>A0A2V3VNJ2_9BACI</name>
<reference evidence="2 3" key="1">
    <citation type="submission" date="2018-05" db="EMBL/GenBank/DDBJ databases">
        <title>Genomic Encyclopedia of Type Strains, Phase IV (KMG-IV): sequencing the most valuable type-strain genomes for metagenomic binning, comparative biology and taxonomic classification.</title>
        <authorList>
            <person name="Goeker M."/>
        </authorList>
    </citation>
    <scope>NUCLEOTIDE SEQUENCE [LARGE SCALE GENOMIC DNA]</scope>
    <source>
        <strain evidence="2 3">DSM 28556</strain>
    </source>
</reference>
<evidence type="ECO:0000313" key="3">
    <source>
        <dbReference type="Proteomes" id="UP000247978"/>
    </source>
</evidence>
<dbReference type="PANTHER" id="PTHR13707:SF60">
    <property type="entry name" value="ACETATE COA-TRANSFERASE SUBUNIT ALPHA"/>
    <property type="match status" value="1"/>
</dbReference>
<dbReference type="EMBL" id="QJJQ01000016">
    <property type="protein sequence ID" value="PXW83427.1"/>
    <property type="molecule type" value="Genomic_DNA"/>
</dbReference>
<dbReference type="InterPro" id="IPR037171">
    <property type="entry name" value="NagB/RpiA_transferase-like"/>
</dbReference>
<keyword evidence="1 2" id="KW-0808">Transferase</keyword>
<dbReference type="OrthoDB" id="9777193at2"/>
<dbReference type="AlphaFoldDB" id="A0A2V3VNJ2"/>
<dbReference type="InterPro" id="IPR004165">
    <property type="entry name" value="CoA_trans_fam_I"/>
</dbReference>
<evidence type="ECO:0000313" key="2">
    <source>
        <dbReference type="EMBL" id="PXW83427.1"/>
    </source>
</evidence>
<evidence type="ECO:0000256" key="1">
    <source>
        <dbReference type="ARBA" id="ARBA00022679"/>
    </source>
</evidence>
<dbReference type="Proteomes" id="UP000247978">
    <property type="component" value="Unassembled WGS sequence"/>
</dbReference>
<keyword evidence="3" id="KW-1185">Reference proteome</keyword>
<dbReference type="RefSeq" id="WP_110396946.1">
    <property type="nucleotide sequence ID" value="NZ_JBHUHB010000001.1"/>
</dbReference>
<dbReference type="Gene3D" id="3.40.1080.10">
    <property type="entry name" value="Glutaconate Coenzyme A-transferase"/>
    <property type="match status" value="1"/>
</dbReference>